<evidence type="ECO:0000259" key="2">
    <source>
        <dbReference type="Pfam" id="PF18932"/>
    </source>
</evidence>
<dbReference type="OrthoDB" id="2086138at2"/>
<sequence length="288" mass="33509">MTKKYNAKCTPTGDYPLGYCRPPAHSQWKKGQSGNPNGPKPKKVPPYHPSQFIEGTELTKFLLTEEAYRPVSVSQGDTSTELPTIQGVLRVVGREALKGNRFARRDFLNYVMAAERERNEVRHKFNETWFRYKFEGAAAIAEARRKGLPEPELLPHPNDIIADNRTCSVYICGPETEEEKREWDEQLDYLARQQEEVAALAERYRDPANAKYKEMVLEDWHLAQRLFDCVNDNLPPHYRIELQHRSWAEGASRPDDQRYITWPQREYDEERYQAVAAALRRSVPRPES</sequence>
<gene>
    <name evidence="3" type="ordered locus">Swit_1579</name>
</gene>
<keyword evidence="4" id="KW-1185">Reference proteome</keyword>
<evidence type="ECO:0000256" key="1">
    <source>
        <dbReference type="SAM" id="MobiDB-lite"/>
    </source>
</evidence>
<accession>A0A9J9HAK1</accession>
<dbReference type="InterPro" id="IPR043736">
    <property type="entry name" value="DUF5681"/>
</dbReference>
<proteinExistence type="predicted"/>
<name>A0A9J9HAK1_RHIWR</name>
<evidence type="ECO:0000313" key="3">
    <source>
        <dbReference type="EMBL" id="ABQ67942.1"/>
    </source>
</evidence>
<protein>
    <recommendedName>
        <fullName evidence="2">DUF5681 domain-containing protein</fullName>
    </recommendedName>
</protein>
<reference evidence="3 4" key="1">
    <citation type="journal article" date="2010" name="J. Bacteriol.">
        <title>Genome sequence of the dioxin-mineralizing bacterium Sphingomonas wittichii RW1.</title>
        <authorList>
            <person name="Miller T.R."/>
            <person name="Delcher A.L."/>
            <person name="Salzberg S.L."/>
            <person name="Saunders E."/>
            <person name="Detter J.C."/>
            <person name="Halden R.U."/>
        </authorList>
    </citation>
    <scope>NUCLEOTIDE SEQUENCE [LARGE SCALE GENOMIC DNA]</scope>
    <source>
        <strain evidence="4">DSM 6014 / CCUG 31198 / JCM 15750 / NBRC 105917 / EY 4224 / RW1</strain>
    </source>
</reference>
<dbReference type="KEGG" id="swi:Swit_1579"/>
<feature type="region of interest" description="Disordered" evidence="1">
    <location>
        <begin position="1"/>
        <end position="48"/>
    </location>
</feature>
<feature type="domain" description="DUF5681" evidence="2">
    <location>
        <begin position="25"/>
        <end position="115"/>
    </location>
</feature>
<dbReference type="Proteomes" id="UP000001989">
    <property type="component" value="Chromosome"/>
</dbReference>
<dbReference type="EMBL" id="CP000699">
    <property type="protein sequence ID" value="ABQ67942.1"/>
    <property type="molecule type" value="Genomic_DNA"/>
</dbReference>
<dbReference type="Pfam" id="PF18932">
    <property type="entry name" value="DUF5681"/>
    <property type="match status" value="1"/>
</dbReference>
<evidence type="ECO:0000313" key="4">
    <source>
        <dbReference type="Proteomes" id="UP000001989"/>
    </source>
</evidence>
<organism evidence="3 4">
    <name type="scientific">Rhizorhabdus wittichii (strain DSM 6014 / CCUG 31198 / JCM 15750 / NBRC 105917 / EY 4224 / RW1)</name>
    <name type="common">Sphingomonas wittichii</name>
    <dbReference type="NCBI Taxonomy" id="392499"/>
    <lineage>
        <taxon>Bacteria</taxon>
        <taxon>Pseudomonadati</taxon>
        <taxon>Pseudomonadota</taxon>
        <taxon>Alphaproteobacteria</taxon>
        <taxon>Sphingomonadales</taxon>
        <taxon>Sphingomonadaceae</taxon>
        <taxon>Rhizorhabdus</taxon>
    </lineage>
</organism>
<dbReference type="AlphaFoldDB" id="A0A9J9HAK1"/>